<dbReference type="InterPro" id="IPR010730">
    <property type="entry name" value="HET"/>
</dbReference>
<comment type="caution">
    <text evidence="3">The sequence shown here is derived from an EMBL/GenBank/DDBJ whole genome shotgun (WGS) entry which is preliminary data.</text>
</comment>
<accession>A0A9P9D9W1</accession>
<dbReference type="PANTHER" id="PTHR24148:SF64">
    <property type="entry name" value="HETEROKARYON INCOMPATIBILITY DOMAIN-CONTAINING PROTEIN"/>
    <property type="match status" value="1"/>
</dbReference>
<protein>
    <submittedName>
        <fullName evidence="3">Heterokaryon incompatibility protein-domain-containing protein</fullName>
    </submittedName>
</protein>
<gene>
    <name evidence="3" type="ORF">B0J13DRAFT_613537</name>
</gene>
<feature type="region of interest" description="Disordered" evidence="1">
    <location>
        <begin position="98"/>
        <end position="126"/>
    </location>
</feature>
<dbReference type="InterPro" id="IPR052895">
    <property type="entry name" value="HetReg/Transcr_Mod"/>
</dbReference>
<evidence type="ECO:0000313" key="3">
    <source>
        <dbReference type="EMBL" id="KAH7115363.1"/>
    </source>
</evidence>
<dbReference type="PANTHER" id="PTHR24148">
    <property type="entry name" value="ANKYRIN REPEAT DOMAIN-CONTAINING PROTEIN 39 HOMOLOG-RELATED"/>
    <property type="match status" value="1"/>
</dbReference>
<dbReference type="OrthoDB" id="5029321at2759"/>
<dbReference type="EMBL" id="JAGMUU010000039">
    <property type="protein sequence ID" value="KAH7115363.1"/>
    <property type="molecule type" value="Genomic_DNA"/>
</dbReference>
<sequence length="905" mass="102487">MGSAVSTQRLRPLKVNWAVAIWRRLQQWRELKPVILSWMDFLGLRGRETIQISRTPEPGIDPPTAADHNTIVDIINIFIERALPLKWIKAVERQYQPPTSLHQNQVKRQDNREHPLSDEHPPNKEVLESNEHLVQSVQSLIERVAPGLDKLDEPKPEENAPKEVRDAYVSQYIKSSLNVALPSFDRCTPDASLVFPALSYENRDITHAAVGKRADVKLRDLGQQGLLWPHLDPSSIRLAEILPGSSDEIHVELSKKTLDEIKNEYEALSYVWGLPTPANVIQVNGVSVQVNPNLIDALLALRLPDTRRGIWIDAICVNQTDTTERSIELQTMGEIYRLAKTVVVFLGSPPSPSSSSITDLFKFLNRSGNGTAPDERNDRRVDTEAVFQRCGVDSYSVCKGFVELCLRPWWGRIWVMQEFYLASEEPVWYWGSEHTGNASLKRNIKLLMAASDIWRGDTSSSFHSDIREMIGKPMQLFEAEVQKISDMIFRRAATHGYDIPSRLYRELSARSTDPRDMVYGLREIFDTVFREFEGWGDLLWWYPFHHTGEEHLPSWLPDFTRRVALAASDFQPLDYPMSRNQPRLVVLNHALHAKGYRLDTIDGHIHIAKGDGYKALLVLWPNVVYYMPCWDILTRHAFSVGQGSSELQDDEATQGLLEGIFSPRMDGVFRNALDVDFIGACMFDWTNLAFVLDRLANASAWSEPNSPHWQYIPEISITDNRMEHARILIRNVRSFLTNIRQAVGCSAWGGLLYYSGLCNAILLDCVKHSDFKRVVAALKAAATELNYITFDYWTHAEVAESEAARIRSYHALTAKFQGRCLFWTKKGFHGLSSPGVEGCGNAVVLLDGLSFPMVIRDVEGDDSGRARLVGCALIRGVDMRKSRDTGSAKLPAGFSLEEKTVFKFV</sequence>
<organism evidence="3 4">
    <name type="scientific">Dactylonectria estremocensis</name>
    <dbReference type="NCBI Taxonomy" id="1079267"/>
    <lineage>
        <taxon>Eukaryota</taxon>
        <taxon>Fungi</taxon>
        <taxon>Dikarya</taxon>
        <taxon>Ascomycota</taxon>
        <taxon>Pezizomycotina</taxon>
        <taxon>Sordariomycetes</taxon>
        <taxon>Hypocreomycetidae</taxon>
        <taxon>Hypocreales</taxon>
        <taxon>Nectriaceae</taxon>
        <taxon>Dactylonectria</taxon>
    </lineage>
</organism>
<evidence type="ECO:0000256" key="1">
    <source>
        <dbReference type="SAM" id="MobiDB-lite"/>
    </source>
</evidence>
<evidence type="ECO:0000259" key="2">
    <source>
        <dbReference type="Pfam" id="PF06985"/>
    </source>
</evidence>
<reference evidence="3" key="1">
    <citation type="journal article" date="2021" name="Nat. Commun.">
        <title>Genetic determinants of endophytism in the Arabidopsis root mycobiome.</title>
        <authorList>
            <person name="Mesny F."/>
            <person name="Miyauchi S."/>
            <person name="Thiergart T."/>
            <person name="Pickel B."/>
            <person name="Atanasova L."/>
            <person name="Karlsson M."/>
            <person name="Huettel B."/>
            <person name="Barry K.W."/>
            <person name="Haridas S."/>
            <person name="Chen C."/>
            <person name="Bauer D."/>
            <person name="Andreopoulos W."/>
            <person name="Pangilinan J."/>
            <person name="LaButti K."/>
            <person name="Riley R."/>
            <person name="Lipzen A."/>
            <person name="Clum A."/>
            <person name="Drula E."/>
            <person name="Henrissat B."/>
            <person name="Kohler A."/>
            <person name="Grigoriev I.V."/>
            <person name="Martin F.M."/>
            <person name="Hacquard S."/>
        </authorList>
    </citation>
    <scope>NUCLEOTIDE SEQUENCE</scope>
    <source>
        <strain evidence="3">MPI-CAGE-AT-0021</strain>
    </source>
</reference>
<feature type="compositionally biased region" description="Basic and acidic residues" evidence="1">
    <location>
        <begin position="107"/>
        <end position="126"/>
    </location>
</feature>
<dbReference type="AlphaFoldDB" id="A0A9P9D9W1"/>
<feature type="domain" description="Heterokaryon incompatibility" evidence="2">
    <location>
        <begin position="265"/>
        <end position="418"/>
    </location>
</feature>
<proteinExistence type="predicted"/>
<name>A0A9P9D9W1_9HYPO</name>
<dbReference type="Pfam" id="PF06985">
    <property type="entry name" value="HET"/>
    <property type="match status" value="1"/>
</dbReference>
<keyword evidence="4" id="KW-1185">Reference proteome</keyword>
<dbReference type="Proteomes" id="UP000717696">
    <property type="component" value="Unassembled WGS sequence"/>
</dbReference>
<evidence type="ECO:0000313" key="4">
    <source>
        <dbReference type="Proteomes" id="UP000717696"/>
    </source>
</evidence>